<evidence type="ECO:0000313" key="3">
    <source>
        <dbReference type="EMBL" id="MBB5286821.1"/>
    </source>
</evidence>
<keyword evidence="2" id="KW-0732">Signal</keyword>
<gene>
    <name evidence="3" type="ORF">HNQ92_004982</name>
</gene>
<comment type="caution">
    <text evidence="3">The sequence shown here is derived from an EMBL/GenBank/DDBJ whole genome shotgun (WGS) entry which is preliminary data.</text>
</comment>
<organism evidence="3 4">
    <name type="scientific">Rhabdobacter roseus</name>
    <dbReference type="NCBI Taxonomy" id="1655419"/>
    <lineage>
        <taxon>Bacteria</taxon>
        <taxon>Pseudomonadati</taxon>
        <taxon>Bacteroidota</taxon>
        <taxon>Cytophagia</taxon>
        <taxon>Cytophagales</taxon>
        <taxon>Cytophagaceae</taxon>
        <taxon>Rhabdobacter</taxon>
    </lineage>
</organism>
<evidence type="ECO:0000313" key="4">
    <source>
        <dbReference type="Proteomes" id="UP000557307"/>
    </source>
</evidence>
<feature type="region of interest" description="Disordered" evidence="1">
    <location>
        <begin position="314"/>
        <end position="333"/>
    </location>
</feature>
<protein>
    <recommendedName>
        <fullName evidence="5">Adhesin domain-containing protein</fullName>
    </recommendedName>
</protein>
<proteinExistence type="predicted"/>
<feature type="chain" id="PRO_5032364716" description="Adhesin domain-containing protein" evidence="2">
    <location>
        <begin position="25"/>
        <end position="352"/>
    </location>
</feature>
<dbReference type="AlphaFoldDB" id="A0A840TS90"/>
<sequence length="352" mass="38944">MKKVTPRIFSLLALLMVMNGSAWAEGESLIEKRKTLVKVFEVSTKDQLLIDNQYGHVKIHLWDKKEIRVEVVVTANASTDERALSYLRSVLIEEKREGKQIMLRTSIDRAAYGSSSWNSWKSTKEDKNAIQIDYTVTMPKENALSIRNRFGDTTIPAFLAPLTVESRYGNFYATKLQNESNILEIVDGNINIGEVVGGNFNVRNCNLQLDRAGVLQLINKLGNLSIKDVSCLNANIDYSEAKIGTLRESGIIKLSFSDGFSIGQLPQSAANVDIRATYSPVVLPAESSQFNVTVSHGNFSYPEGVKVNFVSPPAVRGSQPSQSTRQYEGQVGNGTGTRIKVVSTYGNVRLKE</sequence>
<dbReference type="RefSeq" id="WP_184178315.1">
    <property type="nucleotide sequence ID" value="NZ_JACHGF010000011.1"/>
</dbReference>
<evidence type="ECO:0008006" key="5">
    <source>
        <dbReference type="Google" id="ProtNLM"/>
    </source>
</evidence>
<dbReference type="Proteomes" id="UP000557307">
    <property type="component" value="Unassembled WGS sequence"/>
</dbReference>
<evidence type="ECO:0000256" key="1">
    <source>
        <dbReference type="SAM" id="MobiDB-lite"/>
    </source>
</evidence>
<evidence type="ECO:0000256" key="2">
    <source>
        <dbReference type="SAM" id="SignalP"/>
    </source>
</evidence>
<name>A0A840TS90_9BACT</name>
<accession>A0A840TS90</accession>
<feature type="signal peptide" evidence="2">
    <location>
        <begin position="1"/>
        <end position="24"/>
    </location>
</feature>
<feature type="compositionally biased region" description="Polar residues" evidence="1">
    <location>
        <begin position="318"/>
        <end position="327"/>
    </location>
</feature>
<dbReference type="EMBL" id="JACHGF010000011">
    <property type="protein sequence ID" value="MBB5286821.1"/>
    <property type="molecule type" value="Genomic_DNA"/>
</dbReference>
<keyword evidence="4" id="KW-1185">Reference proteome</keyword>
<reference evidence="3 4" key="1">
    <citation type="submission" date="2020-08" db="EMBL/GenBank/DDBJ databases">
        <title>Genomic Encyclopedia of Type Strains, Phase IV (KMG-IV): sequencing the most valuable type-strain genomes for metagenomic binning, comparative biology and taxonomic classification.</title>
        <authorList>
            <person name="Goeker M."/>
        </authorList>
    </citation>
    <scope>NUCLEOTIDE SEQUENCE [LARGE SCALE GENOMIC DNA]</scope>
    <source>
        <strain evidence="3 4">DSM 105074</strain>
    </source>
</reference>